<feature type="region of interest" description="Disordered" evidence="3">
    <location>
        <begin position="214"/>
        <end position="242"/>
    </location>
</feature>
<dbReference type="SUPFAM" id="SSF46689">
    <property type="entry name" value="Homeodomain-like"/>
    <property type="match status" value="1"/>
</dbReference>
<organism evidence="5 6">
    <name type="scientific">Bifidobacterium bombi DSM 19703</name>
    <dbReference type="NCBI Taxonomy" id="1341695"/>
    <lineage>
        <taxon>Bacteria</taxon>
        <taxon>Bacillati</taxon>
        <taxon>Actinomycetota</taxon>
        <taxon>Actinomycetes</taxon>
        <taxon>Bifidobacteriales</taxon>
        <taxon>Bifidobacteriaceae</taxon>
        <taxon>Bifidobacterium</taxon>
    </lineage>
</organism>
<dbReference type="STRING" id="1341695.BBOMB_1346"/>
<dbReference type="Gene3D" id="1.10.357.10">
    <property type="entry name" value="Tetracycline Repressor, domain 2"/>
    <property type="match status" value="1"/>
</dbReference>
<feature type="region of interest" description="Disordered" evidence="3">
    <location>
        <begin position="265"/>
        <end position="305"/>
    </location>
</feature>
<evidence type="ECO:0000259" key="4">
    <source>
        <dbReference type="PROSITE" id="PS50977"/>
    </source>
</evidence>
<gene>
    <name evidence="5" type="ORF">BBOMB_1346</name>
</gene>
<protein>
    <submittedName>
        <fullName evidence="5">TetR family transcriptional regulator</fullName>
    </submittedName>
</protein>
<dbReference type="PROSITE" id="PS50977">
    <property type="entry name" value="HTH_TETR_2"/>
    <property type="match status" value="1"/>
</dbReference>
<accession>A0A086BNI2</accession>
<evidence type="ECO:0000256" key="2">
    <source>
        <dbReference type="PROSITE-ProRule" id="PRU00335"/>
    </source>
</evidence>
<evidence type="ECO:0000313" key="6">
    <source>
        <dbReference type="Proteomes" id="UP000028730"/>
    </source>
</evidence>
<dbReference type="InterPro" id="IPR009057">
    <property type="entry name" value="Homeodomain-like_sf"/>
</dbReference>
<dbReference type="eggNOG" id="COG1309">
    <property type="taxonomic scope" value="Bacteria"/>
</dbReference>
<dbReference type="AlphaFoldDB" id="A0A086BNI2"/>
<evidence type="ECO:0000313" key="5">
    <source>
        <dbReference type="EMBL" id="KFF30496.1"/>
    </source>
</evidence>
<feature type="DNA-binding region" description="H-T-H motif" evidence="2">
    <location>
        <begin position="34"/>
        <end position="53"/>
    </location>
</feature>
<dbReference type="Proteomes" id="UP000028730">
    <property type="component" value="Unassembled WGS sequence"/>
</dbReference>
<keyword evidence="6" id="KW-1185">Reference proteome</keyword>
<evidence type="ECO:0000256" key="1">
    <source>
        <dbReference type="ARBA" id="ARBA00023125"/>
    </source>
</evidence>
<comment type="caution">
    <text evidence="5">The sequence shown here is derived from an EMBL/GenBank/DDBJ whole genome shotgun (WGS) entry which is preliminary data.</text>
</comment>
<dbReference type="GO" id="GO:0003677">
    <property type="term" value="F:DNA binding"/>
    <property type="evidence" value="ECO:0007669"/>
    <property type="project" value="UniProtKB-UniRule"/>
</dbReference>
<keyword evidence="1 2" id="KW-0238">DNA-binding</keyword>
<dbReference type="InterPro" id="IPR001647">
    <property type="entry name" value="HTH_TetR"/>
</dbReference>
<name>A0A086BNI2_9BIFI</name>
<sequence>MSRPRRNSNQLPAVDRMENAFWRLLSNKRYSKITVKDIVDMACINRNSFYYHYERLSDLAQGAIEDAVTSLNKALPELVEDPAESWRRIVIQLLGLPKNSTHISHLALVMTPNSSADLLNYTRTSIRNSLIREQHLDPGNLSLTSDILLEFTTAGLMALIGTWPRVSKTASLDELVTIDGAVLARTLYLSIANGGMSNFWTNLLQSNNQGYERGLPHATLNDSGESKGPQLSGTVKNPEGFQNAPMQNAIQMLSNYFETQRHNDIAHGSAPDDAPTYGNRTYADAQRKDSGQYPFMTGQPNTDLG</sequence>
<dbReference type="EMBL" id="ATLK01000002">
    <property type="protein sequence ID" value="KFF30496.1"/>
    <property type="molecule type" value="Genomic_DNA"/>
</dbReference>
<proteinExistence type="predicted"/>
<evidence type="ECO:0000256" key="3">
    <source>
        <dbReference type="SAM" id="MobiDB-lite"/>
    </source>
</evidence>
<reference evidence="5 6" key="1">
    <citation type="journal article" date="2014" name="Appl. Environ. Microbiol.">
        <title>Genomic encyclopedia of type strains of the genus Bifidobacterium.</title>
        <authorList>
            <person name="Milani C."/>
            <person name="Lugli G.A."/>
            <person name="Duranti S."/>
            <person name="Turroni F."/>
            <person name="Bottacini F."/>
            <person name="Mangifesta M."/>
            <person name="Sanchez B."/>
            <person name="Viappiani A."/>
            <person name="Mancabelli L."/>
            <person name="Taminiau B."/>
            <person name="Delcenserie V."/>
            <person name="Barrangou R."/>
            <person name="Margolles A."/>
            <person name="van Sinderen D."/>
            <person name="Ventura M."/>
        </authorList>
    </citation>
    <scope>NUCLEOTIDE SEQUENCE [LARGE SCALE GENOMIC DNA]</scope>
    <source>
        <strain evidence="5 6">DSM 19703</strain>
    </source>
</reference>
<feature type="domain" description="HTH tetR-type" evidence="4">
    <location>
        <begin position="11"/>
        <end position="71"/>
    </location>
</feature>